<evidence type="ECO:0000256" key="1">
    <source>
        <dbReference type="ARBA" id="ARBA00004162"/>
    </source>
</evidence>
<evidence type="ECO:0000256" key="3">
    <source>
        <dbReference type="ARBA" id="ARBA00022448"/>
    </source>
</evidence>
<dbReference type="PANTHER" id="PTHR33909:SF1">
    <property type="entry name" value="SEC TRANSLOCON ACCESSORY COMPLEX SUBUNIT YAJC"/>
    <property type="match status" value="1"/>
</dbReference>
<keyword evidence="4" id="KW-1003">Cell membrane</keyword>
<proteinExistence type="inferred from homology"/>
<dbReference type="Pfam" id="PF02699">
    <property type="entry name" value="YajC"/>
    <property type="match status" value="1"/>
</dbReference>
<evidence type="ECO:0000313" key="12">
    <source>
        <dbReference type="Proteomes" id="UP000682134"/>
    </source>
</evidence>
<dbReference type="RefSeq" id="WP_209401687.1">
    <property type="nucleotide sequence ID" value="NZ_JAGIYQ010000001.1"/>
</dbReference>
<evidence type="ECO:0000256" key="2">
    <source>
        <dbReference type="ARBA" id="ARBA00006742"/>
    </source>
</evidence>
<dbReference type="Proteomes" id="UP000682134">
    <property type="component" value="Unassembled WGS sequence"/>
</dbReference>
<dbReference type="PANTHER" id="PTHR33909">
    <property type="entry name" value="SEC TRANSLOCON ACCESSORY COMPLEX SUBUNIT YAJC"/>
    <property type="match status" value="1"/>
</dbReference>
<evidence type="ECO:0000256" key="8">
    <source>
        <dbReference type="ARBA" id="ARBA00023010"/>
    </source>
</evidence>
<evidence type="ECO:0000313" key="11">
    <source>
        <dbReference type="EMBL" id="MBP0723857.1"/>
    </source>
</evidence>
<dbReference type="NCBIfam" id="TIGR00739">
    <property type="entry name" value="yajC"/>
    <property type="match status" value="1"/>
</dbReference>
<keyword evidence="7 10" id="KW-1133">Transmembrane helix</keyword>
<dbReference type="GO" id="GO:0015031">
    <property type="term" value="P:protein transport"/>
    <property type="evidence" value="ECO:0007669"/>
    <property type="project" value="UniProtKB-KW"/>
</dbReference>
<comment type="similarity">
    <text evidence="2">Belongs to the YajC family.</text>
</comment>
<evidence type="ECO:0000256" key="6">
    <source>
        <dbReference type="ARBA" id="ARBA00022927"/>
    </source>
</evidence>
<comment type="subcellular location">
    <subcellularLocation>
        <location evidence="1">Cell membrane</location>
        <topology evidence="1">Single-pass membrane protein</topology>
    </subcellularLocation>
</comment>
<keyword evidence="9 10" id="KW-0472">Membrane</keyword>
<gene>
    <name evidence="11" type="primary">yajC</name>
    <name evidence="11" type="ORF">J5Y03_01505</name>
</gene>
<evidence type="ECO:0000256" key="9">
    <source>
        <dbReference type="ARBA" id="ARBA00023136"/>
    </source>
</evidence>
<reference evidence="11" key="1">
    <citation type="submission" date="2021-04" db="EMBL/GenBank/DDBJ databases">
        <title>Genome seq and assembly of Bacillus sp.</title>
        <authorList>
            <person name="Chhetri G."/>
        </authorList>
    </citation>
    <scope>NUCLEOTIDE SEQUENCE</scope>
    <source>
        <strain evidence="11">RG28</strain>
    </source>
</reference>
<accession>A0A940SFC8</accession>
<organism evidence="11 12">
    <name type="scientific">Gottfriedia endophytica</name>
    <dbReference type="NCBI Taxonomy" id="2820819"/>
    <lineage>
        <taxon>Bacteria</taxon>
        <taxon>Bacillati</taxon>
        <taxon>Bacillota</taxon>
        <taxon>Bacilli</taxon>
        <taxon>Bacillales</taxon>
        <taxon>Bacillaceae</taxon>
        <taxon>Gottfriedia</taxon>
    </lineage>
</organism>
<keyword evidence="3" id="KW-0813">Transport</keyword>
<dbReference type="PRINTS" id="PR01853">
    <property type="entry name" value="YAJCTRNLCASE"/>
</dbReference>
<sequence length="94" mass="10445">MSGLMNLLPLVLMVVIFYFLLIRPQQKRQKATASMQSSLKKGDQVVTIGGFHGIIDSVNEEQGTFTLKSTDGSKLVFDRNAIRESKTKNEAEAK</sequence>
<comment type="caution">
    <text evidence="11">The sequence shown here is derived from an EMBL/GenBank/DDBJ whole genome shotgun (WGS) entry which is preliminary data.</text>
</comment>
<evidence type="ECO:0000256" key="7">
    <source>
        <dbReference type="ARBA" id="ARBA00022989"/>
    </source>
</evidence>
<keyword evidence="8" id="KW-0811">Translocation</keyword>
<protein>
    <submittedName>
        <fullName evidence="11">Preprotein translocase subunit YajC</fullName>
    </submittedName>
</protein>
<keyword evidence="6" id="KW-0653">Protein transport</keyword>
<evidence type="ECO:0000256" key="10">
    <source>
        <dbReference type="SAM" id="Phobius"/>
    </source>
</evidence>
<dbReference type="AlphaFoldDB" id="A0A940SFC8"/>
<dbReference type="EMBL" id="JAGIYQ010000001">
    <property type="protein sequence ID" value="MBP0723857.1"/>
    <property type="molecule type" value="Genomic_DNA"/>
</dbReference>
<evidence type="ECO:0000256" key="4">
    <source>
        <dbReference type="ARBA" id="ARBA00022475"/>
    </source>
</evidence>
<name>A0A940SFC8_9BACI</name>
<feature type="transmembrane region" description="Helical" evidence="10">
    <location>
        <begin position="6"/>
        <end position="22"/>
    </location>
</feature>
<dbReference type="SMART" id="SM01323">
    <property type="entry name" value="YajC"/>
    <property type="match status" value="1"/>
</dbReference>
<evidence type="ECO:0000256" key="5">
    <source>
        <dbReference type="ARBA" id="ARBA00022692"/>
    </source>
</evidence>
<dbReference type="GO" id="GO:0005886">
    <property type="term" value="C:plasma membrane"/>
    <property type="evidence" value="ECO:0007669"/>
    <property type="project" value="UniProtKB-SubCell"/>
</dbReference>
<keyword evidence="5 10" id="KW-0812">Transmembrane</keyword>
<dbReference type="InterPro" id="IPR003849">
    <property type="entry name" value="Preprotein_translocase_YajC"/>
</dbReference>
<keyword evidence="12" id="KW-1185">Reference proteome</keyword>